<dbReference type="NCBIfam" id="TIGR01469">
    <property type="entry name" value="cobA_cysG_Cterm"/>
    <property type="match status" value="1"/>
</dbReference>
<keyword evidence="7" id="KW-0627">Porphyrin biosynthesis</keyword>
<dbReference type="NCBIfam" id="NF004790">
    <property type="entry name" value="PRK06136.1"/>
    <property type="match status" value="1"/>
</dbReference>
<evidence type="ECO:0000256" key="9">
    <source>
        <dbReference type="RuleBase" id="RU003960"/>
    </source>
</evidence>
<dbReference type="EMBL" id="JAARWN010000007">
    <property type="protein sequence ID" value="MBC1936436.1"/>
    <property type="molecule type" value="Genomic_DNA"/>
</dbReference>
<protein>
    <recommendedName>
        <fullName evidence="3">Uroporphyrinogen-III C-methyltransferase</fullName>
        <ecNumber evidence="2">2.1.1.107</ecNumber>
    </recommendedName>
    <alternativeName>
        <fullName evidence="8">Uroporphyrinogen III methylase</fullName>
    </alternativeName>
</protein>
<dbReference type="GO" id="GO:0004851">
    <property type="term" value="F:uroporphyrin-III C-methyltransferase activity"/>
    <property type="evidence" value="ECO:0007669"/>
    <property type="project" value="UniProtKB-EC"/>
</dbReference>
<evidence type="ECO:0000256" key="3">
    <source>
        <dbReference type="ARBA" id="ARBA00018323"/>
    </source>
</evidence>
<dbReference type="GO" id="GO:0032259">
    <property type="term" value="P:methylation"/>
    <property type="evidence" value="ECO:0007669"/>
    <property type="project" value="UniProtKB-KW"/>
</dbReference>
<evidence type="ECO:0000313" key="12">
    <source>
        <dbReference type="Proteomes" id="UP000535908"/>
    </source>
</evidence>
<organism evidence="11 12">
    <name type="scientific">Listeria grandensis</name>
    <dbReference type="NCBI Taxonomy" id="1494963"/>
    <lineage>
        <taxon>Bacteria</taxon>
        <taxon>Bacillati</taxon>
        <taxon>Bacillota</taxon>
        <taxon>Bacilli</taxon>
        <taxon>Bacillales</taxon>
        <taxon>Listeriaceae</taxon>
        <taxon>Listeria</taxon>
    </lineage>
</organism>
<accession>A0A7X0Y3Q1</accession>
<reference evidence="11 12" key="1">
    <citation type="submission" date="2020-03" db="EMBL/GenBank/DDBJ databases">
        <title>Soil Listeria distribution.</title>
        <authorList>
            <person name="Liao J."/>
            <person name="Wiedmann M."/>
        </authorList>
    </citation>
    <scope>NUCLEOTIDE SEQUENCE [LARGE SCALE GENOMIC DNA]</scope>
    <source>
        <strain evidence="11 12">FSL L7-0741</strain>
    </source>
</reference>
<dbReference type="InterPro" id="IPR014777">
    <property type="entry name" value="4pyrrole_Mease_sub1"/>
</dbReference>
<dbReference type="InterPro" id="IPR006366">
    <property type="entry name" value="CobA/CysG_C"/>
</dbReference>
<evidence type="ECO:0000256" key="8">
    <source>
        <dbReference type="ARBA" id="ARBA00079776"/>
    </source>
</evidence>
<evidence type="ECO:0000256" key="1">
    <source>
        <dbReference type="ARBA" id="ARBA00005879"/>
    </source>
</evidence>
<dbReference type="InterPro" id="IPR003043">
    <property type="entry name" value="Uropor_MeTrfase_CS"/>
</dbReference>
<name>A0A7X0Y3Q1_9LIST</name>
<dbReference type="RefSeq" id="WP_185526063.1">
    <property type="nucleotide sequence ID" value="NZ_JAARWN010000007.1"/>
</dbReference>
<dbReference type="GO" id="GO:0019354">
    <property type="term" value="P:siroheme biosynthetic process"/>
    <property type="evidence" value="ECO:0007669"/>
    <property type="project" value="InterPro"/>
</dbReference>
<dbReference type="CDD" id="cd11642">
    <property type="entry name" value="SUMT"/>
    <property type="match status" value="1"/>
</dbReference>
<dbReference type="PANTHER" id="PTHR45790:SF3">
    <property type="entry name" value="S-ADENOSYL-L-METHIONINE-DEPENDENT UROPORPHYRINOGEN III METHYLTRANSFERASE, CHLOROPLASTIC"/>
    <property type="match status" value="1"/>
</dbReference>
<keyword evidence="4 9" id="KW-0489">Methyltransferase</keyword>
<evidence type="ECO:0000313" key="11">
    <source>
        <dbReference type="EMBL" id="MBC1936436.1"/>
    </source>
</evidence>
<dbReference type="Gene3D" id="3.40.1010.10">
    <property type="entry name" value="Cobalt-precorrin-4 Transmethylase, Domain 1"/>
    <property type="match status" value="1"/>
</dbReference>
<keyword evidence="6" id="KW-0949">S-adenosyl-L-methionine</keyword>
<dbReference type="PANTHER" id="PTHR45790">
    <property type="entry name" value="SIROHEME SYNTHASE-RELATED"/>
    <property type="match status" value="1"/>
</dbReference>
<evidence type="ECO:0000256" key="5">
    <source>
        <dbReference type="ARBA" id="ARBA00022679"/>
    </source>
</evidence>
<keyword evidence="5 9" id="KW-0808">Transferase</keyword>
<evidence type="ECO:0000256" key="6">
    <source>
        <dbReference type="ARBA" id="ARBA00022691"/>
    </source>
</evidence>
<feature type="domain" description="Tetrapyrrole methylase" evidence="10">
    <location>
        <begin position="3"/>
        <end position="213"/>
    </location>
</feature>
<evidence type="ECO:0000256" key="7">
    <source>
        <dbReference type="ARBA" id="ARBA00023244"/>
    </source>
</evidence>
<dbReference type="InterPro" id="IPR050161">
    <property type="entry name" value="Siro_Cobalamin_biosynth"/>
</dbReference>
<gene>
    <name evidence="11" type="primary">cobA</name>
    <name evidence="11" type="ORF">HCA69_08670</name>
</gene>
<dbReference type="AlphaFoldDB" id="A0A7X0Y3Q1"/>
<evidence type="ECO:0000259" key="10">
    <source>
        <dbReference type="Pfam" id="PF00590"/>
    </source>
</evidence>
<comment type="caution">
    <text evidence="11">The sequence shown here is derived from an EMBL/GenBank/DDBJ whole genome shotgun (WGS) entry which is preliminary data.</text>
</comment>
<sequence>MTHVYLIGAGPGDPELLTLKGRRHLETADIIIYDRLVNPILLHLAKKGAEFLYCGKLPRHHTMRQEQINAAIVANAVQGKKVVRLKGGDPAIFGRVGEEMKAISDAGLTYQVIPGITSSSAASIYAGIPLTHRDHNGHVTFATGHQKNNALTEIDMNNLLQGGTLAFYMGIENLSHICEKLIRQPALAKLPIAIIEWGTLGRQKVLTGSVDTIEAALAKTMLANPAMIIIGHVVTERTGSSWFEQQPLFGKRYLLASERGFTFEQICEYTELGAHIYAFPSLNTEDTRFDDITTRVLTEQNWDGILLHDGTPVRILQEELARLGINETFHIFQNNDAHVILGECSQGGMTFDERTRYSK</sequence>
<comment type="similarity">
    <text evidence="1 9">Belongs to the precorrin methyltransferase family.</text>
</comment>
<dbReference type="InterPro" id="IPR035996">
    <property type="entry name" value="4pyrrol_Methylase_sf"/>
</dbReference>
<dbReference type="InterPro" id="IPR000878">
    <property type="entry name" value="4pyrrol_Mease"/>
</dbReference>
<dbReference type="Proteomes" id="UP000535908">
    <property type="component" value="Unassembled WGS sequence"/>
</dbReference>
<dbReference type="PROSITE" id="PS00840">
    <property type="entry name" value="SUMT_2"/>
    <property type="match status" value="1"/>
</dbReference>
<proteinExistence type="inferred from homology"/>
<dbReference type="InterPro" id="IPR014776">
    <property type="entry name" value="4pyrrole_Mease_sub2"/>
</dbReference>
<evidence type="ECO:0000256" key="4">
    <source>
        <dbReference type="ARBA" id="ARBA00022603"/>
    </source>
</evidence>
<dbReference type="PROSITE" id="PS00839">
    <property type="entry name" value="SUMT_1"/>
    <property type="match status" value="1"/>
</dbReference>
<dbReference type="FunFam" id="3.40.1010.10:FF:000001">
    <property type="entry name" value="Siroheme synthase"/>
    <property type="match status" value="1"/>
</dbReference>
<dbReference type="EC" id="2.1.1.107" evidence="2"/>
<dbReference type="FunFam" id="3.30.950.10:FF:000001">
    <property type="entry name" value="Siroheme synthase"/>
    <property type="match status" value="1"/>
</dbReference>
<dbReference type="SUPFAM" id="SSF53790">
    <property type="entry name" value="Tetrapyrrole methylase"/>
    <property type="match status" value="1"/>
</dbReference>
<dbReference type="Gene3D" id="3.30.950.10">
    <property type="entry name" value="Methyltransferase, Cobalt-precorrin-4 Transmethylase, Domain 2"/>
    <property type="match status" value="1"/>
</dbReference>
<dbReference type="Pfam" id="PF00590">
    <property type="entry name" value="TP_methylase"/>
    <property type="match status" value="1"/>
</dbReference>
<evidence type="ECO:0000256" key="2">
    <source>
        <dbReference type="ARBA" id="ARBA00012162"/>
    </source>
</evidence>